<dbReference type="GO" id="GO:0016491">
    <property type="term" value="F:oxidoreductase activity"/>
    <property type="evidence" value="ECO:0007669"/>
    <property type="project" value="UniProtKB-KW"/>
</dbReference>
<gene>
    <name evidence="3" type="ORF">METZ01_LOCUS311809</name>
</gene>
<dbReference type="PANTHER" id="PTHR10696">
    <property type="entry name" value="GAMMA-BUTYROBETAINE HYDROXYLASE-RELATED"/>
    <property type="match status" value="1"/>
</dbReference>
<dbReference type="PANTHER" id="PTHR10696:SF21">
    <property type="entry name" value="TAUD_TFDA-LIKE DOMAIN-CONTAINING PROTEIN"/>
    <property type="match status" value="1"/>
</dbReference>
<dbReference type="Pfam" id="PF02668">
    <property type="entry name" value="TauD"/>
    <property type="match status" value="1"/>
</dbReference>
<dbReference type="Gene3D" id="3.60.130.10">
    <property type="entry name" value="Clavaminate synthase-like"/>
    <property type="match status" value="1"/>
</dbReference>
<feature type="domain" description="TauD/TfdA-like" evidence="2">
    <location>
        <begin position="22"/>
        <end position="170"/>
    </location>
</feature>
<name>A0A382NF59_9ZZZZ</name>
<proteinExistence type="predicted"/>
<protein>
    <recommendedName>
        <fullName evidence="2">TauD/TfdA-like domain-containing protein</fullName>
    </recommendedName>
</protein>
<sequence length="261" mass="28973">MSLEAQTLSLPDQQVYKGQPFPLAFELKTDSLEAACQWITENADQLGQQAASHGAVLLRGLPLASPEDFDAAVTAFNFPVFSYEDSLSNAYRINYTPRVFSANEAPPEVTIFLHHEMAQTPIYPSKLFFFCQTAPDEGGETPICRSDILWERLTEQLPDFASSCRDKGLKYSLTMAGESDESSGMGRSWQSTFSAESREAAEARMSELGYSWQWQPNGDLRATTPILPAVRDLGGNRSSFFNQLIAAFNGWEDTRNDPSKA</sequence>
<dbReference type="AlphaFoldDB" id="A0A382NF59"/>
<organism evidence="3">
    <name type="scientific">marine metagenome</name>
    <dbReference type="NCBI Taxonomy" id="408172"/>
    <lineage>
        <taxon>unclassified sequences</taxon>
        <taxon>metagenomes</taxon>
        <taxon>ecological metagenomes</taxon>
    </lineage>
</organism>
<dbReference type="InterPro" id="IPR042098">
    <property type="entry name" value="TauD-like_sf"/>
</dbReference>
<dbReference type="InterPro" id="IPR003819">
    <property type="entry name" value="TauD/TfdA-like"/>
</dbReference>
<keyword evidence="1" id="KW-0560">Oxidoreductase</keyword>
<evidence type="ECO:0000313" key="3">
    <source>
        <dbReference type="EMBL" id="SVC58955.1"/>
    </source>
</evidence>
<feature type="non-terminal residue" evidence="3">
    <location>
        <position position="261"/>
    </location>
</feature>
<reference evidence="3" key="1">
    <citation type="submission" date="2018-05" db="EMBL/GenBank/DDBJ databases">
        <authorList>
            <person name="Lanie J.A."/>
            <person name="Ng W.-L."/>
            <person name="Kazmierczak K.M."/>
            <person name="Andrzejewski T.M."/>
            <person name="Davidsen T.M."/>
            <person name="Wayne K.J."/>
            <person name="Tettelin H."/>
            <person name="Glass J.I."/>
            <person name="Rusch D."/>
            <person name="Podicherti R."/>
            <person name="Tsui H.-C.T."/>
            <person name="Winkler M.E."/>
        </authorList>
    </citation>
    <scope>NUCLEOTIDE SEQUENCE</scope>
</reference>
<dbReference type="EMBL" id="UINC01099579">
    <property type="protein sequence ID" value="SVC58955.1"/>
    <property type="molecule type" value="Genomic_DNA"/>
</dbReference>
<dbReference type="InterPro" id="IPR050411">
    <property type="entry name" value="AlphaKG_dependent_hydroxylases"/>
</dbReference>
<dbReference type="SUPFAM" id="SSF51197">
    <property type="entry name" value="Clavaminate synthase-like"/>
    <property type="match status" value="1"/>
</dbReference>
<accession>A0A382NF59</accession>
<evidence type="ECO:0000259" key="2">
    <source>
        <dbReference type="Pfam" id="PF02668"/>
    </source>
</evidence>
<evidence type="ECO:0000256" key="1">
    <source>
        <dbReference type="ARBA" id="ARBA00023002"/>
    </source>
</evidence>